<dbReference type="InterPro" id="IPR011006">
    <property type="entry name" value="CheY-like_superfamily"/>
</dbReference>
<feature type="modified residue" description="4-aspartylphosphate" evidence="2">
    <location>
        <position position="54"/>
    </location>
</feature>
<reference evidence="4 5" key="1">
    <citation type="journal article" date="2015" name="Stand. Genomic Sci.">
        <title>Genomic Encyclopedia of Bacterial and Archaeal Type Strains, Phase III: the genomes of soil and plant-associated and newly described type strains.</title>
        <authorList>
            <person name="Whitman W.B."/>
            <person name="Woyke T."/>
            <person name="Klenk H.P."/>
            <person name="Zhou Y."/>
            <person name="Lilburn T.G."/>
            <person name="Beck B.J."/>
            <person name="De Vos P."/>
            <person name="Vandamme P."/>
            <person name="Eisen J.A."/>
            <person name="Garrity G."/>
            <person name="Hugenholtz P."/>
            <person name="Kyrpides N.C."/>
        </authorList>
    </citation>
    <scope>NUCLEOTIDE SEQUENCE [LARGE SCALE GENOMIC DNA]</scope>
    <source>
        <strain evidence="4 5">CGMCC 1.10821</strain>
    </source>
</reference>
<dbReference type="RefSeq" id="WP_144899792.1">
    <property type="nucleotide sequence ID" value="NZ_VLKN01000005.1"/>
</dbReference>
<protein>
    <submittedName>
        <fullName evidence="4">Response regulator receiver domain-containing protein</fullName>
    </submittedName>
</protein>
<gene>
    <name evidence="4" type="ORF">IP90_02303</name>
</gene>
<dbReference type="PROSITE" id="PS50110">
    <property type="entry name" value="RESPONSE_REGULATORY"/>
    <property type="match status" value="1"/>
</dbReference>
<evidence type="ECO:0000259" key="3">
    <source>
        <dbReference type="PROSITE" id="PS50110"/>
    </source>
</evidence>
<comment type="caution">
    <text evidence="4">The sequence shown here is derived from an EMBL/GenBank/DDBJ whole genome shotgun (WGS) entry which is preliminary data.</text>
</comment>
<dbReference type="Pfam" id="PF00072">
    <property type="entry name" value="Response_reg"/>
    <property type="match status" value="1"/>
</dbReference>
<dbReference type="InterPro" id="IPR001789">
    <property type="entry name" value="Sig_transdc_resp-reg_receiver"/>
</dbReference>
<feature type="domain" description="Response regulatory" evidence="3">
    <location>
        <begin position="5"/>
        <end position="115"/>
    </location>
</feature>
<sequence length="127" mass="13689">MTPARILMVEDQMHLAMMLEEIMADAGYDVISAGKLERAMKLARDMPLDAAILDINLGDGITAYPLADLLERRGVPYAFASGYSECDIPQPYRSHLTVHKPYAPQDILAAIGSLLADAPGTTGRAAT</sequence>
<dbReference type="PANTHER" id="PTHR44591">
    <property type="entry name" value="STRESS RESPONSE REGULATOR PROTEIN 1"/>
    <property type="match status" value="1"/>
</dbReference>
<keyword evidence="5" id="KW-1185">Reference proteome</keyword>
<organism evidence="4 5">
    <name type="scientific">Luteimonas cucumeris</name>
    <dbReference type="NCBI Taxonomy" id="985012"/>
    <lineage>
        <taxon>Bacteria</taxon>
        <taxon>Pseudomonadati</taxon>
        <taxon>Pseudomonadota</taxon>
        <taxon>Gammaproteobacteria</taxon>
        <taxon>Lysobacterales</taxon>
        <taxon>Lysobacteraceae</taxon>
        <taxon>Luteimonas</taxon>
    </lineage>
</organism>
<dbReference type="PANTHER" id="PTHR44591:SF24">
    <property type="entry name" value="PROTEIN-GLUTAMATE METHYLESTERASE_PROTEIN-GLUTAMINE GLUTAMINASE 1"/>
    <property type="match status" value="1"/>
</dbReference>
<evidence type="ECO:0000313" key="4">
    <source>
        <dbReference type="EMBL" id="TWI01743.1"/>
    </source>
</evidence>
<dbReference type="AlphaFoldDB" id="A0A562L286"/>
<proteinExistence type="predicted"/>
<dbReference type="InterPro" id="IPR050595">
    <property type="entry name" value="Bact_response_regulator"/>
</dbReference>
<dbReference type="SUPFAM" id="SSF52172">
    <property type="entry name" value="CheY-like"/>
    <property type="match status" value="1"/>
</dbReference>
<evidence type="ECO:0000313" key="5">
    <source>
        <dbReference type="Proteomes" id="UP000315167"/>
    </source>
</evidence>
<keyword evidence="1 2" id="KW-0597">Phosphoprotein</keyword>
<evidence type="ECO:0000256" key="2">
    <source>
        <dbReference type="PROSITE-ProRule" id="PRU00169"/>
    </source>
</evidence>
<dbReference type="Gene3D" id="3.40.50.2300">
    <property type="match status" value="1"/>
</dbReference>
<accession>A0A562L286</accession>
<name>A0A562L286_9GAMM</name>
<dbReference type="Proteomes" id="UP000315167">
    <property type="component" value="Unassembled WGS sequence"/>
</dbReference>
<dbReference type="EMBL" id="VLKN01000005">
    <property type="protein sequence ID" value="TWI01743.1"/>
    <property type="molecule type" value="Genomic_DNA"/>
</dbReference>
<dbReference type="SMART" id="SM00448">
    <property type="entry name" value="REC"/>
    <property type="match status" value="1"/>
</dbReference>
<dbReference type="OrthoDB" id="582170at2"/>
<evidence type="ECO:0000256" key="1">
    <source>
        <dbReference type="ARBA" id="ARBA00022553"/>
    </source>
</evidence>
<dbReference type="GO" id="GO:0000160">
    <property type="term" value="P:phosphorelay signal transduction system"/>
    <property type="evidence" value="ECO:0007669"/>
    <property type="project" value="InterPro"/>
</dbReference>